<dbReference type="EMBL" id="BLLF01002800">
    <property type="protein sequence ID" value="GFH25382.1"/>
    <property type="molecule type" value="Genomic_DNA"/>
</dbReference>
<feature type="non-terminal residue" evidence="1">
    <location>
        <position position="106"/>
    </location>
</feature>
<evidence type="ECO:0000313" key="1">
    <source>
        <dbReference type="EMBL" id="GFH25382.1"/>
    </source>
</evidence>
<keyword evidence="2" id="KW-1185">Reference proteome</keyword>
<reference evidence="1 2" key="1">
    <citation type="submission" date="2020-02" db="EMBL/GenBank/DDBJ databases">
        <title>Draft genome sequence of Haematococcus lacustris strain NIES-144.</title>
        <authorList>
            <person name="Morimoto D."/>
            <person name="Nakagawa S."/>
            <person name="Yoshida T."/>
            <person name="Sawayama S."/>
        </authorList>
    </citation>
    <scope>NUCLEOTIDE SEQUENCE [LARGE SCALE GENOMIC DNA]</scope>
    <source>
        <strain evidence="1 2">NIES-144</strain>
    </source>
</reference>
<proteinExistence type="predicted"/>
<comment type="caution">
    <text evidence="1">The sequence shown here is derived from an EMBL/GenBank/DDBJ whole genome shotgun (WGS) entry which is preliminary data.</text>
</comment>
<gene>
    <name evidence="1" type="ORF">HaLaN_23332</name>
</gene>
<organism evidence="1 2">
    <name type="scientific">Haematococcus lacustris</name>
    <name type="common">Green alga</name>
    <name type="synonym">Haematococcus pluvialis</name>
    <dbReference type="NCBI Taxonomy" id="44745"/>
    <lineage>
        <taxon>Eukaryota</taxon>
        <taxon>Viridiplantae</taxon>
        <taxon>Chlorophyta</taxon>
        <taxon>core chlorophytes</taxon>
        <taxon>Chlorophyceae</taxon>
        <taxon>CS clade</taxon>
        <taxon>Chlamydomonadales</taxon>
        <taxon>Haematococcaceae</taxon>
        <taxon>Haematococcus</taxon>
    </lineage>
</organism>
<dbReference type="Pfam" id="PF00400">
    <property type="entry name" value="WD40"/>
    <property type="match status" value="1"/>
</dbReference>
<dbReference type="InterPro" id="IPR001680">
    <property type="entry name" value="WD40_rpt"/>
</dbReference>
<dbReference type="AlphaFoldDB" id="A0A6A0A4C9"/>
<dbReference type="SMART" id="SM00320">
    <property type="entry name" value="WD40"/>
    <property type="match status" value="2"/>
</dbReference>
<feature type="non-terminal residue" evidence="1">
    <location>
        <position position="1"/>
    </location>
</feature>
<dbReference type="Gene3D" id="2.130.10.10">
    <property type="entry name" value="YVTN repeat-like/Quinoprotein amine dehydrogenase"/>
    <property type="match status" value="1"/>
</dbReference>
<sequence length="106" mass="10890">MEEVLVQHSLSGSKSGTYHLSWHPSSEALLAVTEGDRVSLVSVPLTAAVAAASPSGAYLARPPHSHTPGGLTCLAFSPRGDLLAAGDDCGNVLLWCCSSSDMDSLP</sequence>
<name>A0A6A0A4C9_HAELA</name>
<evidence type="ECO:0000313" key="2">
    <source>
        <dbReference type="Proteomes" id="UP000485058"/>
    </source>
</evidence>
<dbReference type="InterPro" id="IPR015943">
    <property type="entry name" value="WD40/YVTN_repeat-like_dom_sf"/>
</dbReference>
<dbReference type="InterPro" id="IPR036322">
    <property type="entry name" value="WD40_repeat_dom_sf"/>
</dbReference>
<evidence type="ECO:0008006" key="3">
    <source>
        <dbReference type="Google" id="ProtNLM"/>
    </source>
</evidence>
<dbReference type="Proteomes" id="UP000485058">
    <property type="component" value="Unassembled WGS sequence"/>
</dbReference>
<protein>
    <recommendedName>
        <fullName evidence="3">WD_REPEATS_REGION domain-containing protein</fullName>
    </recommendedName>
</protein>
<accession>A0A6A0A4C9</accession>
<dbReference type="SUPFAM" id="SSF50978">
    <property type="entry name" value="WD40 repeat-like"/>
    <property type="match status" value="1"/>
</dbReference>